<dbReference type="AlphaFoldDB" id="A0A6J4U1F0"/>
<keyword evidence="6" id="KW-0326">Glycosidase</keyword>
<dbReference type="GO" id="GO:0008810">
    <property type="term" value="F:cellulase activity"/>
    <property type="evidence" value="ECO:0007669"/>
    <property type="project" value="UniProtKB-EC"/>
</dbReference>
<dbReference type="InterPro" id="IPR051464">
    <property type="entry name" value="Peptidase_M42_aminopept"/>
</dbReference>
<evidence type="ECO:0000313" key="6">
    <source>
        <dbReference type="EMBL" id="CAA9537736.1"/>
    </source>
</evidence>
<reference evidence="6" key="1">
    <citation type="submission" date="2020-02" db="EMBL/GenBank/DDBJ databases">
        <authorList>
            <person name="Meier V. D."/>
        </authorList>
    </citation>
    <scope>NUCLEOTIDE SEQUENCE</scope>
    <source>
        <strain evidence="6">AVDCRST_MAG05</strain>
    </source>
</reference>
<keyword evidence="2" id="KW-0031">Aminopeptidase</keyword>
<sequence>MRDASYEFFQRLLSTPGPSGYEGAAAEVWREEARSFAEVRGDRMGNSLATIGAGGGPRVMLAGHIDEIGVIVTHIDEGGRLRFTGIGGWDPQVLVGQRVRLRTRDGEVAGVIGKKAIHLMEPEE</sequence>
<dbReference type="GO" id="GO:0006508">
    <property type="term" value="P:proteolysis"/>
    <property type="evidence" value="ECO:0007669"/>
    <property type="project" value="UniProtKB-KW"/>
</dbReference>
<dbReference type="EC" id="3.2.1.4" evidence="6"/>
<dbReference type="InterPro" id="IPR008007">
    <property type="entry name" value="Peptidase_M42"/>
</dbReference>
<dbReference type="PANTHER" id="PTHR32481:SF20">
    <property type="entry name" value="AMINOPEPTIDASE YSDC"/>
    <property type="match status" value="1"/>
</dbReference>
<evidence type="ECO:0000256" key="2">
    <source>
        <dbReference type="ARBA" id="ARBA00022438"/>
    </source>
</evidence>
<keyword evidence="4" id="KW-0479">Metal-binding</keyword>
<gene>
    <name evidence="6" type="ORF">AVDCRST_MAG05-5055</name>
</gene>
<accession>A0A6J4U1F0</accession>
<keyword evidence="3" id="KW-0645">Protease</keyword>
<organism evidence="6">
    <name type="scientific">uncultured Rubrobacteraceae bacterium</name>
    <dbReference type="NCBI Taxonomy" id="349277"/>
    <lineage>
        <taxon>Bacteria</taxon>
        <taxon>Bacillati</taxon>
        <taxon>Actinomycetota</taxon>
        <taxon>Rubrobacteria</taxon>
        <taxon>Rubrobacterales</taxon>
        <taxon>Rubrobacteraceae</taxon>
        <taxon>environmental samples</taxon>
    </lineage>
</organism>
<proteinExistence type="inferred from homology"/>
<protein>
    <submittedName>
        <fullName evidence="6">Beta-1,4-glucanase (Cellulase)</fullName>
        <ecNumber evidence="6">3.2.1.4</ecNumber>
    </submittedName>
</protein>
<feature type="non-terminal residue" evidence="6">
    <location>
        <position position="124"/>
    </location>
</feature>
<evidence type="ECO:0000256" key="5">
    <source>
        <dbReference type="ARBA" id="ARBA00022801"/>
    </source>
</evidence>
<dbReference type="GO" id="GO:0004177">
    <property type="term" value="F:aminopeptidase activity"/>
    <property type="evidence" value="ECO:0007669"/>
    <property type="project" value="UniProtKB-KW"/>
</dbReference>
<dbReference type="InterPro" id="IPR023367">
    <property type="entry name" value="Peptidase_M42_dom2"/>
</dbReference>
<dbReference type="GO" id="GO:0046872">
    <property type="term" value="F:metal ion binding"/>
    <property type="evidence" value="ECO:0007669"/>
    <property type="project" value="UniProtKB-KW"/>
</dbReference>
<dbReference type="Pfam" id="PF05343">
    <property type="entry name" value="Peptidase_M42"/>
    <property type="match status" value="1"/>
</dbReference>
<keyword evidence="5 6" id="KW-0378">Hydrolase</keyword>
<comment type="similarity">
    <text evidence="1">Belongs to the peptidase M42 family.</text>
</comment>
<name>A0A6J4U1F0_9ACTN</name>
<evidence type="ECO:0000256" key="3">
    <source>
        <dbReference type="ARBA" id="ARBA00022670"/>
    </source>
</evidence>
<dbReference type="PANTHER" id="PTHR32481">
    <property type="entry name" value="AMINOPEPTIDASE"/>
    <property type="match status" value="1"/>
</dbReference>
<dbReference type="SUPFAM" id="SSF101821">
    <property type="entry name" value="Aminopeptidase/glucanase lid domain"/>
    <property type="match status" value="1"/>
</dbReference>
<dbReference type="EMBL" id="CADCVM010000535">
    <property type="protein sequence ID" value="CAA9537736.1"/>
    <property type="molecule type" value="Genomic_DNA"/>
</dbReference>
<dbReference type="Gene3D" id="2.40.30.40">
    <property type="entry name" value="Peptidase M42, domain 2"/>
    <property type="match status" value="1"/>
</dbReference>
<dbReference type="SUPFAM" id="SSF53187">
    <property type="entry name" value="Zn-dependent exopeptidases"/>
    <property type="match status" value="1"/>
</dbReference>
<evidence type="ECO:0000256" key="4">
    <source>
        <dbReference type="ARBA" id="ARBA00022723"/>
    </source>
</evidence>
<evidence type="ECO:0000256" key="1">
    <source>
        <dbReference type="ARBA" id="ARBA00006272"/>
    </source>
</evidence>